<evidence type="ECO:0000256" key="9">
    <source>
        <dbReference type="ARBA" id="ARBA00022837"/>
    </source>
</evidence>
<evidence type="ECO:0000256" key="10">
    <source>
        <dbReference type="ARBA" id="ARBA00023214"/>
    </source>
</evidence>
<reference evidence="18 19" key="1">
    <citation type="submission" date="2024-08" db="EMBL/GenBank/DDBJ databases">
        <title>Gnathostoma spinigerum genome.</title>
        <authorList>
            <person name="Gonzalez-Bertolin B."/>
            <person name="Monzon S."/>
            <person name="Zaballos A."/>
            <person name="Jimenez P."/>
            <person name="Dekumyoy P."/>
            <person name="Varona S."/>
            <person name="Cuesta I."/>
            <person name="Sumanam S."/>
            <person name="Adisakwattana P."/>
            <person name="Gasser R.B."/>
            <person name="Hernandez-Gonzalez A."/>
            <person name="Young N.D."/>
            <person name="Perteguer M.J."/>
        </authorList>
    </citation>
    <scope>NUCLEOTIDE SEQUENCE [LARGE SCALE GENOMIC DNA]</scope>
    <source>
        <strain evidence="18">AL3</strain>
        <tissue evidence="18">Liver</tissue>
    </source>
</reference>
<evidence type="ECO:0000313" key="19">
    <source>
        <dbReference type="Proteomes" id="UP001608902"/>
    </source>
</evidence>
<dbReference type="GO" id="GO:0046872">
    <property type="term" value="F:metal ion binding"/>
    <property type="evidence" value="ECO:0007669"/>
    <property type="project" value="UniProtKB-KW"/>
</dbReference>
<dbReference type="InterPro" id="IPR006047">
    <property type="entry name" value="GH13_cat_dom"/>
</dbReference>
<dbReference type="AlphaFoldDB" id="A0ABD6EA19"/>
<feature type="domain" description="Glycosyl hydrolase family 13 catalytic" evidence="17">
    <location>
        <begin position="34"/>
        <end position="428"/>
    </location>
</feature>
<keyword evidence="19" id="KW-1185">Reference proteome</keyword>
<dbReference type="EMBL" id="JBGFUD010001594">
    <property type="protein sequence ID" value="MFH4976495.1"/>
    <property type="molecule type" value="Genomic_DNA"/>
</dbReference>
<dbReference type="EC" id="3.2.1.1" evidence="6 14"/>
<evidence type="ECO:0000256" key="1">
    <source>
        <dbReference type="ARBA" id="ARBA00000548"/>
    </source>
</evidence>
<evidence type="ECO:0000256" key="7">
    <source>
        <dbReference type="ARBA" id="ARBA00022723"/>
    </source>
</evidence>
<gene>
    <name evidence="18" type="ORF">AB6A40_003204</name>
</gene>
<evidence type="ECO:0000256" key="5">
    <source>
        <dbReference type="ARBA" id="ARBA00011245"/>
    </source>
</evidence>
<dbReference type="Gene3D" id="3.20.20.80">
    <property type="entry name" value="Glycosidases"/>
    <property type="match status" value="1"/>
</dbReference>
<dbReference type="InterPro" id="IPR006046">
    <property type="entry name" value="Alpha_amylase"/>
</dbReference>
<dbReference type="GO" id="GO:0004556">
    <property type="term" value="F:alpha-amylase activity"/>
    <property type="evidence" value="ECO:0007669"/>
    <property type="project" value="UniProtKB-UniRule"/>
</dbReference>
<feature type="chain" id="PRO_5044785318" description="Alpha-amylase" evidence="15">
    <location>
        <begin position="16"/>
        <end position="714"/>
    </location>
</feature>
<organism evidence="18 19">
    <name type="scientific">Gnathostoma spinigerum</name>
    <dbReference type="NCBI Taxonomy" id="75299"/>
    <lineage>
        <taxon>Eukaryota</taxon>
        <taxon>Metazoa</taxon>
        <taxon>Ecdysozoa</taxon>
        <taxon>Nematoda</taxon>
        <taxon>Chromadorea</taxon>
        <taxon>Rhabditida</taxon>
        <taxon>Spirurina</taxon>
        <taxon>Gnathostomatomorpha</taxon>
        <taxon>Gnathostomatoidea</taxon>
        <taxon>Gnathostomatidae</taxon>
        <taxon>Gnathostoma</taxon>
    </lineage>
</organism>
<dbReference type="SUPFAM" id="SSF51445">
    <property type="entry name" value="(Trans)glycosidases"/>
    <property type="match status" value="1"/>
</dbReference>
<evidence type="ECO:0000259" key="17">
    <source>
        <dbReference type="SMART" id="SM00642"/>
    </source>
</evidence>
<evidence type="ECO:0000256" key="3">
    <source>
        <dbReference type="ARBA" id="ARBA00001923"/>
    </source>
</evidence>
<dbReference type="Gene3D" id="2.60.40.1180">
    <property type="entry name" value="Golgi alpha-mannosidase II"/>
    <property type="match status" value="1"/>
</dbReference>
<evidence type="ECO:0000256" key="12">
    <source>
        <dbReference type="ARBA" id="ARBA00023295"/>
    </source>
</evidence>
<keyword evidence="7" id="KW-0479">Metal-binding</keyword>
<evidence type="ECO:0000256" key="15">
    <source>
        <dbReference type="SAM" id="SignalP"/>
    </source>
</evidence>
<evidence type="ECO:0000256" key="11">
    <source>
        <dbReference type="ARBA" id="ARBA00023277"/>
    </source>
</evidence>
<dbReference type="CDD" id="cd11317">
    <property type="entry name" value="AmyAc_bac_euk_AmyA"/>
    <property type="match status" value="1"/>
</dbReference>
<dbReference type="SUPFAM" id="SSF51011">
    <property type="entry name" value="Glycosyl hydrolase domain"/>
    <property type="match status" value="1"/>
</dbReference>
<feature type="signal peptide" evidence="15">
    <location>
        <begin position="1"/>
        <end position="15"/>
    </location>
</feature>
<dbReference type="SMART" id="SM00642">
    <property type="entry name" value="Aamy"/>
    <property type="match status" value="1"/>
</dbReference>
<comment type="catalytic activity">
    <reaction evidence="1 14">
        <text>Endohydrolysis of (1-&gt;4)-alpha-D-glucosidic linkages in polysaccharides containing three or more (1-&gt;4)-alpha-linked D-glucose units.</text>
        <dbReference type="EC" id="3.2.1.1"/>
    </reaction>
</comment>
<evidence type="ECO:0000256" key="4">
    <source>
        <dbReference type="ARBA" id="ARBA00008061"/>
    </source>
</evidence>
<comment type="similarity">
    <text evidence="4 13">Belongs to the glycosyl hydrolase 13 family.</text>
</comment>
<dbReference type="PRINTS" id="PR00110">
    <property type="entry name" value="ALPHAAMYLASE"/>
</dbReference>
<protein>
    <recommendedName>
        <fullName evidence="6 14">Alpha-amylase</fullName>
        <ecNumber evidence="6 14">3.2.1.1</ecNumber>
    </recommendedName>
</protein>
<dbReference type="InterPro" id="IPR013780">
    <property type="entry name" value="Glyco_hydro_b"/>
</dbReference>
<keyword evidence="10" id="KW-0868">Chloride</keyword>
<dbReference type="SMART" id="SM00632">
    <property type="entry name" value="Aamy_C"/>
    <property type="match status" value="1"/>
</dbReference>
<name>A0ABD6EA19_9BILA</name>
<evidence type="ECO:0000256" key="6">
    <source>
        <dbReference type="ARBA" id="ARBA00012595"/>
    </source>
</evidence>
<keyword evidence="12 14" id="KW-0326">Glycosidase</keyword>
<comment type="caution">
    <text evidence="18">The sequence shown here is derived from an EMBL/GenBank/DDBJ whole genome shotgun (WGS) entry which is preliminary data.</text>
</comment>
<sequence>MLELITLLLTAFALAEKSGPTWWYDETHVDTDKPTMVHLFEWKWTDIAKECEDFLQHYGYGAVQVSPPNEHIIFNQENKGKPNTPWYVRYQPVSYKLESRSGTREEFINMVNRCNNVRVRIIVDVVINHMVGMGNKKGEYGKNSTGSSDFDGRHYHENFPEVPYDRSHTNYKSCDEDIKGEDYKHNADRVKLCRLVGLIDLDHKNEHVRNVIVNYLNDLISLGVAGFRIDASKHMYGEDLKIILDRVNDLRSDIFGENKRPFAVHEVIDRGGEACTYKNFIQAGRYTDFNFGAPVSAAAKKYGGNFKWLANMGPGYGGYGNDASHNVLSFIDNHDNQRDEKTHVVTYKDGDKYKMAVGFMLAWPYGYSRVMSSFYFEDREQGPPSTHCSATWCYTDSPSFKDDKTCAKESGWVCEHRWPEIRRMALFRKHTVGTAATQIVTDDNRLAFARLGKGYFAVNNDWREWKLKVQTTLPDGLYCDVYSGEKVPGSCTGVIIAVKDGMASFTVPSEKFVAFHVGARIGDDIPVTPKPIPSSWETTVILLKRETNIGDYVFIRGGNTQSKETIPIAHQTETPFTYSEYQSWSQGDTVLDFEDYEESQGTHFGRKASGTPLAYSTNDSNALEYQKYNTFGPGYWMVVLKMDCSKTHDGWFDFKGYQTPNVNWEKDIQQDKCEGEFEKHPYKTNNHVGRCGYLNVFEFNSNNCVIKKLSISSP</sequence>
<evidence type="ECO:0000256" key="13">
    <source>
        <dbReference type="RuleBase" id="RU003615"/>
    </source>
</evidence>
<dbReference type="Pfam" id="PF00128">
    <property type="entry name" value="Alpha-amylase"/>
    <property type="match status" value="1"/>
</dbReference>
<proteinExistence type="inferred from homology"/>
<dbReference type="PANTHER" id="PTHR43447">
    <property type="entry name" value="ALPHA-AMYLASE"/>
    <property type="match status" value="1"/>
</dbReference>
<evidence type="ECO:0000256" key="14">
    <source>
        <dbReference type="RuleBase" id="RU361134"/>
    </source>
</evidence>
<dbReference type="InterPro" id="IPR006048">
    <property type="entry name" value="A-amylase/branching_C"/>
</dbReference>
<keyword evidence="9" id="KW-0106">Calcium</keyword>
<keyword evidence="8 14" id="KW-0378">Hydrolase</keyword>
<evidence type="ECO:0000256" key="8">
    <source>
        <dbReference type="ARBA" id="ARBA00022801"/>
    </source>
</evidence>
<accession>A0ABD6EA19</accession>
<keyword evidence="11 14" id="KW-0119">Carbohydrate metabolism</keyword>
<dbReference type="InterPro" id="IPR017853">
    <property type="entry name" value="GH"/>
</dbReference>
<evidence type="ECO:0000256" key="2">
    <source>
        <dbReference type="ARBA" id="ARBA00001913"/>
    </source>
</evidence>
<evidence type="ECO:0000259" key="16">
    <source>
        <dbReference type="SMART" id="SM00632"/>
    </source>
</evidence>
<keyword evidence="15" id="KW-0732">Signal</keyword>
<evidence type="ECO:0000313" key="18">
    <source>
        <dbReference type="EMBL" id="MFH4976495.1"/>
    </source>
</evidence>
<comment type="cofactor">
    <cofactor evidence="2">
        <name>Ca(2+)</name>
        <dbReference type="ChEBI" id="CHEBI:29108"/>
    </cofactor>
</comment>
<dbReference type="InterPro" id="IPR031319">
    <property type="entry name" value="A-amylase_C"/>
</dbReference>
<dbReference type="Proteomes" id="UP001608902">
    <property type="component" value="Unassembled WGS sequence"/>
</dbReference>
<comment type="subunit">
    <text evidence="5">Monomer.</text>
</comment>
<dbReference type="Pfam" id="PF02806">
    <property type="entry name" value="Alpha-amylase_C"/>
    <property type="match status" value="1"/>
</dbReference>
<feature type="domain" description="Alpha-amylase C-terminal" evidence="16">
    <location>
        <begin position="437"/>
        <end position="520"/>
    </location>
</feature>
<comment type="cofactor">
    <cofactor evidence="3">
        <name>chloride</name>
        <dbReference type="ChEBI" id="CHEBI:17996"/>
    </cofactor>
</comment>